<accession>A0A243RX26</accession>
<evidence type="ECO:0000313" key="2">
    <source>
        <dbReference type="EMBL" id="OUC99736.1"/>
    </source>
</evidence>
<organism evidence="2 3">
    <name type="scientific">Streptosporangium minutum</name>
    <dbReference type="NCBI Taxonomy" id="569862"/>
    <lineage>
        <taxon>Bacteria</taxon>
        <taxon>Bacillati</taxon>
        <taxon>Actinomycetota</taxon>
        <taxon>Actinomycetes</taxon>
        <taxon>Streptosporangiales</taxon>
        <taxon>Streptosporangiaceae</taxon>
        <taxon>Streptosporangium</taxon>
    </lineage>
</organism>
<keyword evidence="3" id="KW-1185">Reference proteome</keyword>
<feature type="region of interest" description="Disordered" evidence="1">
    <location>
        <begin position="1"/>
        <end position="59"/>
    </location>
</feature>
<reference evidence="2 3" key="1">
    <citation type="submission" date="2017-05" db="EMBL/GenBank/DDBJ databases">
        <title>Biotechnological potential of actinobacteria isolated from South African environments.</title>
        <authorList>
            <person name="Le Roes-Hill M."/>
            <person name="Prins A."/>
            <person name="Durrell K.A."/>
        </authorList>
    </citation>
    <scope>NUCLEOTIDE SEQUENCE [LARGE SCALE GENOMIC DNA]</scope>
    <source>
        <strain evidence="2">M26</strain>
    </source>
</reference>
<protein>
    <submittedName>
        <fullName evidence="2">Uncharacterized protein</fullName>
    </submittedName>
</protein>
<dbReference type="Proteomes" id="UP000194761">
    <property type="component" value="Unassembled WGS sequence"/>
</dbReference>
<evidence type="ECO:0000313" key="3">
    <source>
        <dbReference type="Proteomes" id="UP000194761"/>
    </source>
</evidence>
<evidence type="ECO:0000256" key="1">
    <source>
        <dbReference type="SAM" id="MobiDB-lite"/>
    </source>
</evidence>
<feature type="compositionally biased region" description="Basic and acidic residues" evidence="1">
    <location>
        <begin position="24"/>
        <end position="48"/>
    </location>
</feature>
<gene>
    <name evidence="2" type="ORF">CA984_01450</name>
</gene>
<name>A0A243RX26_9ACTN</name>
<proteinExistence type="predicted"/>
<dbReference type="AlphaFoldDB" id="A0A243RX26"/>
<sequence length="59" mass="6349">MSRQTRARTAGHVGGETAQGAHGEIGRLVEDLAPPARRDGAGRRDQLVHRCGMSMRVDP</sequence>
<comment type="caution">
    <text evidence="2">The sequence shown here is derived from an EMBL/GenBank/DDBJ whole genome shotgun (WGS) entry which is preliminary data.</text>
</comment>
<dbReference type="EMBL" id="NGFP01000004">
    <property type="protein sequence ID" value="OUC99736.1"/>
    <property type="molecule type" value="Genomic_DNA"/>
</dbReference>